<organism evidence="2 3">
    <name type="scientific">Fusarium oxysporum</name>
    <name type="common">Fusarium vascular wilt</name>
    <dbReference type="NCBI Taxonomy" id="5507"/>
    <lineage>
        <taxon>Eukaryota</taxon>
        <taxon>Fungi</taxon>
        <taxon>Dikarya</taxon>
        <taxon>Ascomycota</taxon>
        <taxon>Pezizomycotina</taxon>
        <taxon>Sordariomycetes</taxon>
        <taxon>Hypocreomycetidae</taxon>
        <taxon>Hypocreales</taxon>
        <taxon>Nectriaceae</taxon>
        <taxon>Fusarium</taxon>
        <taxon>Fusarium oxysporum species complex</taxon>
    </lineage>
</organism>
<dbReference type="VEuPathDB" id="FungiDB:FOXG_15738"/>
<name>A0A2H3TZM8_FUSOX</name>
<dbReference type="VEuPathDB" id="FungiDB:FOC4_g10002606"/>
<dbReference type="Pfam" id="PF06985">
    <property type="entry name" value="HET"/>
    <property type="match status" value="1"/>
</dbReference>
<dbReference type="VEuPathDB" id="FungiDB:FOC1_g10008350"/>
<reference evidence="3" key="1">
    <citation type="submission" date="2016-09" db="EMBL/GenBank/DDBJ databases">
        <authorList>
            <person name="Guldener U."/>
        </authorList>
    </citation>
    <scope>NUCLEOTIDE SEQUENCE [LARGE SCALE GENOMIC DNA]</scope>
    <source>
        <strain evidence="3">V64-1</strain>
    </source>
</reference>
<feature type="domain" description="Heterokaryon incompatibility" evidence="1">
    <location>
        <begin position="141"/>
        <end position="286"/>
    </location>
</feature>
<evidence type="ECO:0000313" key="2">
    <source>
        <dbReference type="EMBL" id="SCO87399.1"/>
    </source>
</evidence>
<gene>
    <name evidence="2" type="ORF">FRV6_11526</name>
</gene>
<dbReference type="Proteomes" id="UP000219369">
    <property type="component" value="Unassembled WGS sequence"/>
</dbReference>
<dbReference type="VEuPathDB" id="FungiDB:FOMG_15567"/>
<evidence type="ECO:0000313" key="3">
    <source>
        <dbReference type="Proteomes" id="UP000219369"/>
    </source>
</evidence>
<dbReference type="VEuPathDB" id="FungiDB:FOIG_12515"/>
<accession>A0A2H3TZM8</accession>
<dbReference type="OrthoDB" id="2157530at2759"/>
<sequence length="676" mass="77455">MDQQEQSCRKHDFFVQSTNEMFLRTCLSCGFVEEFQLSQTKQRVDRWQGWLSAKTRRLSWPPGVNYSEADPETLTYVYSYRPNMQTSLENQPQIDRNPYIYCDLPKTSCIRLLELLQGYRLDTLSGRLFEVHLEQEICPSYSALSYTWADDKGDTSLSRLIFLDQKQKVLHITRNCDRALRSLRQRHKSILLWVDSICINQSSPSERSHQVGLMKTIYSKATTVHAYVGERECGGDLTGSEAMTLLEDIQGNETSGKLSPEETSNIAILNNFFSRSYFARLWIVQELLLAQSITFHCGEISLTVNNQSISLLYEKGVKIPSWVRYAGKMQSNTERSTMDLRDLLIATSVCQVTDLRDKVFGLLGLVSAVEASDLSPDYELMYINNHVLDQKGSYGIPSWVPMWDRYTPPQGFEDTFRHIQQIELDCKQLPTDQWLANCFTIRTIGGWPHDENSECNRKACQTKESSPVEALKFNDLQRFSQFTPLTLNMVQFIAKWRNKVFTMARSDPEDREHALSVEAQSCHCSSLDEPEIYHPTWTGWEPFLASETWHESEYDAKLQRQLPSLAEFWDKAHILHTCVRDWTISALNVVRYRFTALLNSRLDDMKGALSGCLAKSKELTQTLERTIGSSFTIESFDLLEQLDDALTNLGARSVDSNILGYRGTIEGIAEDIGTLS</sequence>
<dbReference type="PANTHER" id="PTHR24148:SF73">
    <property type="entry name" value="HET DOMAIN PROTEIN (AFU_ORTHOLOGUE AFUA_8G01020)"/>
    <property type="match status" value="1"/>
</dbReference>
<dbReference type="PANTHER" id="PTHR24148">
    <property type="entry name" value="ANKYRIN REPEAT DOMAIN-CONTAINING PROTEIN 39 HOMOLOG-RELATED"/>
    <property type="match status" value="1"/>
</dbReference>
<dbReference type="VEuPathDB" id="FungiDB:FOZG_08139"/>
<proteinExistence type="predicted"/>
<evidence type="ECO:0000259" key="1">
    <source>
        <dbReference type="Pfam" id="PF06985"/>
    </source>
</evidence>
<dbReference type="AlphaFoldDB" id="A0A2H3TZM8"/>
<protein>
    <submittedName>
        <fullName evidence="2">Related to heterokaryon incompatibility protein het-6</fullName>
    </submittedName>
</protein>
<dbReference type="InterPro" id="IPR052895">
    <property type="entry name" value="HetReg/Transcr_Mod"/>
</dbReference>
<dbReference type="InterPro" id="IPR010730">
    <property type="entry name" value="HET"/>
</dbReference>
<dbReference type="VEuPathDB" id="FungiDB:HZS61_015877"/>
<dbReference type="EMBL" id="FMJY01000006">
    <property type="protein sequence ID" value="SCO87399.1"/>
    <property type="molecule type" value="Genomic_DNA"/>
</dbReference>